<gene>
    <name evidence="7" type="ORF">V4D30_06510</name>
</gene>
<dbReference type="GO" id="GO:0046872">
    <property type="term" value="F:metal ion binding"/>
    <property type="evidence" value="ECO:0007669"/>
    <property type="project" value="UniProtKB-KW"/>
</dbReference>
<proteinExistence type="inferred from homology"/>
<evidence type="ECO:0000256" key="3">
    <source>
        <dbReference type="ARBA" id="ARBA00022679"/>
    </source>
</evidence>
<dbReference type="SFLD" id="SFLDS00005">
    <property type="entry name" value="Isoprenoid_Synthase_Type_I"/>
    <property type="match status" value="1"/>
</dbReference>
<evidence type="ECO:0000313" key="7">
    <source>
        <dbReference type="EMBL" id="XCH45986.1"/>
    </source>
</evidence>
<dbReference type="PROSITE" id="PS00444">
    <property type="entry name" value="POLYPRENYL_SYNTHASE_2"/>
    <property type="match status" value="1"/>
</dbReference>
<dbReference type="Pfam" id="PF00348">
    <property type="entry name" value="polyprenyl_synt"/>
    <property type="match status" value="1"/>
</dbReference>
<dbReference type="PANTHER" id="PTHR12001:SF69">
    <property type="entry name" value="ALL TRANS-POLYPRENYL-DIPHOSPHATE SYNTHASE PDSS1"/>
    <property type="match status" value="1"/>
</dbReference>
<dbReference type="InterPro" id="IPR008949">
    <property type="entry name" value="Isoprenoid_synthase_dom_sf"/>
</dbReference>
<dbReference type="EMBL" id="CP144373">
    <property type="protein sequence ID" value="XCH45986.1"/>
    <property type="molecule type" value="Genomic_DNA"/>
</dbReference>
<name>A0AAU8GXH1_9BACT</name>
<dbReference type="PROSITE" id="PS00723">
    <property type="entry name" value="POLYPRENYL_SYNTHASE_1"/>
    <property type="match status" value="1"/>
</dbReference>
<dbReference type="GO" id="GO:0004659">
    <property type="term" value="F:prenyltransferase activity"/>
    <property type="evidence" value="ECO:0007669"/>
    <property type="project" value="InterPro"/>
</dbReference>
<evidence type="ECO:0000256" key="5">
    <source>
        <dbReference type="ARBA" id="ARBA00022842"/>
    </source>
</evidence>
<dbReference type="PANTHER" id="PTHR12001">
    <property type="entry name" value="GERANYLGERANYL PYROPHOSPHATE SYNTHASE"/>
    <property type="match status" value="1"/>
</dbReference>
<evidence type="ECO:0000256" key="2">
    <source>
        <dbReference type="ARBA" id="ARBA00006706"/>
    </source>
</evidence>
<evidence type="ECO:0000256" key="1">
    <source>
        <dbReference type="ARBA" id="ARBA00001946"/>
    </source>
</evidence>
<protein>
    <submittedName>
        <fullName evidence="7">Polyprenyl synthetase family protein</fullName>
    </submittedName>
</protein>
<evidence type="ECO:0000256" key="4">
    <source>
        <dbReference type="ARBA" id="ARBA00022723"/>
    </source>
</evidence>
<keyword evidence="4" id="KW-0479">Metal-binding</keyword>
<sequence length="322" mass="36245">MNFQDIFRQYEDELKMVERELLNIFQSEASLIPTIGAYIVNSGGKRLRPLFLLLSADLVGYRGYKRVILAAVIEALHTASLLHDDVVDEAELRRGKASANKIWGNQVTVLLGDYLYAKALHISVQQESLPIMEALSQATSQMAEGEILQLMKAGDPSITFDEYLKIITGKTAGLIRTACRVAGILGKLSQEKLQALTEFGNNIGIAFQMVDDILDYIADEAELGKKLGKDLMEGKITLPLIELIKKAQEKEEIISIIKYDNLSEKNLSKILNYLRQYNCIDSSMKIVKQYIDKAKKALQVFPDSEARERLFYIADYITLRSN</sequence>
<dbReference type="InterPro" id="IPR033749">
    <property type="entry name" value="Polyprenyl_synt_CS"/>
</dbReference>
<keyword evidence="5" id="KW-0460">Magnesium</keyword>
<evidence type="ECO:0000256" key="6">
    <source>
        <dbReference type="RuleBase" id="RU004466"/>
    </source>
</evidence>
<dbReference type="GO" id="GO:0008299">
    <property type="term" value="P:isoprenoid biosynthetic process"/>
    <property type="evidence" value="ECO:0007669"/>
    <property type="project" value="InterPro"/>
</dbReference>
<dbReference type="AlphaFoldDB" id="A0AAU8GXH1"/>
<dbReference type="InterPro" id="IPR000092">
    <property type="entry name" value="Polyprenyl_synt"/>
</dbReference>
<accession>A0AAU8GXH1</accession>
<dbReference type="SUPFAM" id="SSF48576">
    <property type="entry name" value="Terpenoid synthases"/>
    <property type="match status" value="1"/>
</dbReference>
<reference evidence="7" key="1">
    <citation type="submission" date="2024-01" db="EMBL/GenBank/DDBJ databases">
        <title>The first autotrophic representatives of the genus Thermodesulfovibrio.</title>
        <authorList>
            <person name="Maltseva A.I."/>
            <person name="Elcheninov A.G."/>
            <person name="Kublanov I.V."/>
            <person name="Lebedinsky A.V."/>
            <person name="Frolov E.N."/>
        </authorList>
    </citation>
    <scope>NUCLEOTIDE SEQUENCE</scope>
    <source>
        <strain evidence="7">3907-1M</strain>
    </source>
</reference>
<dbReference type="RefSeq" id="WP_353683527.1">
    <property type="nucleotide sequence ID" value="NZ_CP144373.1"/>
</dbReference>
<organism evidence="7">
    <name type="scientific">Thermodesulfovibrio autotrophicus</name>
    <dbReference type="NCBI Taxonomy" id="3118333"/>
    <lineage>
        <taxon>Bacteria</taxon>
        <taxon>Pseudomonadati</taxon>
        <taxon>Nitrospirota</taxon>
        <taxon>Thermodesulfovibrionia</taxon>
        <taxon>Thermodesulfovibrionales</taxon>
        <taxon>Thermodesulfovibrionaceae</taxon>
        <taxon>Thermodesulfovibrio</taxon>
    </lineage>
</organism>
<comment type="cofactor">
    <cofactor evidence="1">
        <name>Mg(2+)</name>
        <dbReference type="ChEBI" id="CHEBI:18420"/>
    </cofactor>
</comment>
<comment type="similarity">
    <text evidence="2 6">Belongs to the FPP/GGPP synthase family.</text>
</comment>
<dbReference type="CDD" id="cd00685">
    <property type="entry name" value="Trans_IPPS_HT"/>
    <property type="match status" value="1"/>
</dbReference>
<keyword evidence="3 6" id="KW-0808">Transferase</keyword>
<dbReference type="Gene3D" id="1.10.600.10">
    <property type="entry name" value="Farnesyl Diphosphate Synthase"/>
    <property type="match status" value="1"/>
</dbReference>
<dbReference type="KEGG" id="taut:V4D30_06510"/>